<dbReference type="GO" id="GO:0003723">
    <property type="term" value="F:RNA binding"/>
    <property type="evidence" value="ECO:0007669"/>
    <property type="project" value="TreeGrafter"/>
</dbReference>
<dbReference type="EMBL" id="JAUCMV010000002">
    <property type="protein sequence ID" value="KAK0415277.1"/>
    <property type="molecule type" value="Genomic_DNA"/>
</dbReference>
<evidence type="ECO:0000256" key="2">
    <source>
        <dbReference type="ARBA" id="ARBA00012552"/>
    </source>
</evidence>
<dbReference type="Proteomes" id="UP001175271">
    <property type="component" value="Unassembled WGS sequence"/>
</dbReference>
<feature type="domain" description="Helicase C-terminal" evidence="11">
    <location>
        <begin position="534"/>
        <end position="700"/>
    </location>
</feature>
<feature type="compositionally biased region" description="Basic residues" evidence="8">
    <location>
        <begin position="76"/>
        <end position="87"/>
    </location>
</feature>
<dbReference type="PROSITE" id="PS00690">
    <property type="entry name" value="DEAH_ATP_HELICASE"/>
    <property type="match status" value="1"/>
</dbReference>
<keyword evidence="4" id="KW-0378">Hydrolase</keyword>
<dbReference type="SUPFAM" id="SSF52540">
    <property type="entry name" value="P-loop containing nucleoside triphosphate hydrolases"/>
    <property type="match status" value="1"/>
</dbReference>
<feature type="region of interest" description="Disordered" evidence="8">
    <location>
        <begin position="40"/>
        <end position="97"/>
    </location>
</feature>
<dbReference type="InterPro" id="IPR011709">
    <property type="entry name" value="DEAD-box_helicase_OB_fold"/>
</dbReference>
<dbReference type="EC" id="3.6.4.13" evidence="2"/>
<dbReference type="Pfam" id="PF21010">
    <property type="entry name" value="HA2_C"/>
    <property type="match status" value="1"/>
</dbReference>
<comment type="similarity">
    <text evidence="1">Belongs to the DEAD box helicase family. DEAH subfamily.</text>
</comment>
<dbReference type="Pfam" id="PF23362">
    <property type="entry name" value="DHX37_C"/>
    <property type="match status" value="1"/>
</dbReference>
<dbReference type="InterPro" id="IPR027417">
    <property type="entry name" value="P-loop_NTPase"/>
</dbReference>
<evidence type="ECO:0000259" key="10">
    <source>
        <dbReference type="PROSITE" id="PS51192"/>
    </source>
</evidence>
<keyword evidence="6" id="KW-0067">ATP-binding</keyword>
<feature type="region of interest" description="Disordered" evidence="8">
    <location>
        <begin position="1673"/>
        <end position="1829"/>
    </location>
</feature>
<feature type="compositionally biased region" description="Low complexity" evidence="8">
    <location>
        <begin position="1747"/>
        <end position="1762"/>
    </location>
</feature>
<dbReference type="SMART" id="SM00847">
    <property type="entry name" value="HA2"/>
    <property type="match status" value="1"/>
</dbReference>
<dbReference type="InterPro" id="IPR003892">
    <property type="entry name" value="CUE"/>
</dbReference>
<feature type="compositionally biased region" description="Acidic residues" evidence="8">
    <location>
        <begin position="1717"/>
        <end position="1726"/>
    </location>
</feature>
<dbReference type="SUPFAM" id="SSF46934">
    <property type="entry name" value="UBA-like"/>
    <property type="match status" value="1"/>
</dbReference>
<evidence type="ECO:0000256" key="5">
    <source>
        <dbReference type="ARBA" id="ARBA00022806"/>
    </source>
</evidence>
<dbReference type="Pfam" id="PF00271">
    <property type="entry name" value="Helicase_C"/>
    <property type="match status" value="1"/>
</dbReference>
<dbReference type="GO" id="GO:0043130">
    <property type="term" value="F:ubiquitin binding"/>
    <property type="evidence" value="ECO:0007669"/>
    <property type="project" value="InterPro"/>
</dbReference>
<feature type="domain" description="Helicase ATP-binding" evidence="10">
    <location>
        <begin position="278"/>
        <end position="444"/>
    </location>
</feature>
<dbReference type="Gene3D" id="1.20.120.1080">
    <property type="match status" value="1"/>
</dbReference>
<dbReference type="InterPro" id="IPR007502">
    <property type="entry name" value="Helicase-assoc_dom"/>
</dbReference>
<evidence type="ECO:0000256" key="3">
    <source>
        <dbReference type="ARBA" id="ARBA00022741"/>
    </source>
</evidence>
<dbReference type="PROSITE" id="PS51194">
    <property type="entry name" value="HELICASE_CTER"/>
    <property type="match status" value="1"/>
</dbReference>
<feature type="compositionally biased region" description="Acidic residues" evidence="8">
    <location>
        <begin position="1673"/>
        <end position="1685"/>
    </location>
</feature>
<dbReference type="Pfam" id="PF00270">
    <property type="entry name" value="DEAD"/>
    <property type="match status" value="1"/>
</dbReference>
<dbReference type="PANTHER" id="PTHR18934">
    <property type="entry name" value="ATP-DEPENDENT RNA HELICASE"/>
    <property type="match status" value="1"/>
</dbReference>
<feature type="compositionally biased region" description="Basic and acidic residues" evidence="8">
    <location>
        <begin position="1686"/>
        <end position="1699"/>
    </location>
</feature>
<organism evidence="12 13">
    <name type="scientific">Steinernema hermaphroditum</name>
    <dbReference type="NCBI Taxonomy" id="289476"/>
    <lineage>
        <taxon>Eukaryota</taxon>
        <taxon>Metazoa</taxon>
        <taxon>Ecdysozoa</taxon>
        <taxon>Nematoda</taxon>
        <taxon>Chromadorea</taxon>
        <taxon>Rhabditida</taxon>
        <taxon>Tylenchina</taxon>
        <taxon>Panagrolaimomorpha</taxon>
        <taxon>Strongyloidoidea</taxon>
        <taxon>Steinernematidae</taxon>
        <taxon>Steinernema</taxon>
    </lineage>
</organism>
<protein>
    <recommendedName>
        <fullName evidence="2">RNA helicase</fullName>
        <ecNumber evidence="2">3.6.4.13</ecNumber>
    </recommendedName>
</protein>
<reference evidence="12" key="1">
    <citation type="submission" date="2023-06" db="EMBL/GenBank/DDBJ databases">
        <title>Genomic analysis of the entomopathogenic nematode Steinernema hermaphroditum.</title>
        <authorList>
            <person name="Schwarz E.M."/>
            <person name="Heppert J.K."/>
            <person name="Baniya A."/>
            <person name="Schwartz H.T."/>
            <person name="Tan C.-H."/>
            <person name="Antoshechkin I."/>
            <person name="Sternberg P.W."/>
            <person name="Goodrich-Blair H."/>
            <person name="Dillman A.R."/>
        </authorList>
    </citation>
    <scope>NUCLEOTIDE SEQUENCE</scope>
    <source>
        <strain evidence="12">PS9179</strain>
        <tissue evidence="12">Whole animal</tissue>
    </source>
</reference>
<evidence type="ECO:0000313" key="13">
    <source>
        <dbReference type="Proteomes" id="UP001175271"/>
    </source>
</evidence>
<dbReference type="GO" id="GO:0005730">
    <property type="term" value="C:nucleolus"/>
    <property type="evidence" value="ECO:0007669"/>
    <property type="project" value="TreeGrafter"/>
</dbReference>
<evidence type="ECO:0000256" key="1">
    <source>
        <dbReference type="ARBA" id="ARBA00008792"/>
    </source>
</evidence>
<accession>A0AA39LZH1</accession>
<dbReference type="FunFam" id="3.40.50.300:FF:000637">
    <property type="entry name" value="ATP-dependent RNA helicase DHX37/DHR1"/>
    <property type="match status" value="1"/>
</dbReference>
<dbReference type="GO" id="GO:0000462">
    <property type="term" value="P:maturation of SSU-rRNA from tricistronic rRNA transcript (SSU-rRNA, 5.8S rRNA, LSU-rRNA)"/>
    <property type="evidence" value="ECO:0007669"/>
    <property type="project" value="TreeGrafter"/>
</dbReference>
<feature type="compositionally biased region" description="Basic and acidic residues" evidence="8">
    <location>
        <begin position="65"/>
        <end position="75"/>
    </location>
</feature>
<dbReference type="InterPro" id="IPR001650">
    <property type="entry name" value="Helicase_C-like"/>
</dbReference>
<feature type="region of interest" description="Disordered" evidence="8">
    <location>
        <begin position="1430"/>
        <end position="1451"/>
    </location>
</feature>
<keyword evidence="13" id="KW-1185">Reference proteome</keyword>
<dbReference type="CDD" id="cd18791">
    <property type="entry name" value="SF2_C_RHA"/>
    <property type="match status" value="1"/>
</dbReference>
<evidence type="ECO:0000256" key="6">
    <source>
        <dbReference type="ARBA" id="ARBA00022840"/>
    </source>
</evidence>
<evidence type="ECO:0000256" key="4">
    <source>
        <dbReference type="ARBA" id="ARBA00022801"/>
    </source>
</evidence>
<dbReference type="InterPro" id="IPR002464">
    <property type="entry name" value="DNA/RNA_helicase_DEAH_CS"/>
</dbReference>
<feature type="domain" description="CUE" evidence="9">
    <location>
        <begin position="1467"/>
        <end position="1509"/>
    </location>
</feature>
<comment type="catalytic activity">
    <reaction evidence="7">
        <text>ATP + H2O = ADP + phosphate + H(+)</text>
        <dbReference type="Rhea" id="RHEA:13065"/>
        <dbReference type="ChEBI" id="CHEBI:15377"/>
        <dbReference type="ChEBI" id="CHEBI:15378"/>
        <dbReference type="ChEBI" id="CHEBI:30616"/>
        <dbReference type="ChEBI" id="CHEBI:43474"/>
        <dbReference type="ChEBI" id="CHEBI:456216"/>
        <dbReference type="EC" id="3.6.4.13"/>
    </reaction>
</comment>
<proteinExistence type="inferred from homology"/>
<dbReference type="InterPro" id="IPR056371">
    <property type="entry name" value="DHX37-like_C"/>
</dbReference>
<dbReference type="SMART" id="SM00487">
    <property type="entry name" value="DEXDc"/>
    <property type="match status" value="1"/>
</dbReference>
<dbReference type="InterPro" id="IPR009060">
    <property type="entry name" value="UBA-like_sf"/>
</dbReference>
<sequence length="1829" mass="204977">MSQRPQKRKTIVEAAGVPIVVEGYPSDGYSDRGGANALIIQPSAQKRKNEDETEVGEAKKKKQQFGRERMLEKQKKKESKSKVKKLQKILERKRQKETREQLFECLQQYQLPTEQLNALVSTAHRNDKEKISRDEATQSALAVQFPSKLRSLSGAQIRAAEAKAAVQENYCETSESEGDMDDEEIQHIIDKYKGKPYRVEEPNSPITVAVKDEQSDSDEEEGKPRIPRNDEDDVSDLIGDVPSNLGGIKGEKVVVTRTAEIDAARSKLPLFAEEQSIVEAINENPVVIVSGETGSGKTTQIPQFLYEAGYTSKGHLIGVTEPRRVAAMSMASRVGTELNDSDAVSYQIRFEGNRTEKTKILFMTDGVLMKEMQNDIMLKSYSVIIIDEAHERSMYSDVLIGLLSRIAPMRAKTATPLKLIIMSATLRIDDFTQTRLFPTITPKIIKCESRQFPVTVHFEKKTPENYMAAAFKKVCKIHESLPAGAILIFVSGQLEVKRLMSQLKARYPWSSDRNAKNRRNKKATPEDKDMKLGDLEEAGVADAELFEDDHEIAQIDVDITSLGDPKPGSDALYCLPLYSLLSSKKQQRIFEEVPAGCRLCIVSTNVAETSLTIPNVRYVVDTGKEKRRLHDPITGVSMFKVMNISKASAEQRSGRAGRVSSGHAYRLYSSAVFEDFESFAMPEILNKPVDQLVLHMKSMNIVRVANFPFPTPPDPDQLEIAEKRLLKLDALKVGIAKNKSKEARITPLGKTLAHFPLSPKYAKMLAMSKQNALLPYAIAIVSMLSVREPLHPIHAIRGENEEETHKLMLEALKRRRKWSGTGQCRSLGDLAVLFKAIKSVGHIDASSCEKLGLRQKAIVEVRQMQKQLSQIIAMSLNTPDVDYAVLTSEPTEAQFKMLRQIAVASLSDQIARRVDPTEVDGEVPKGAYQCQNLQEYVFIDATSVLFKSEPDYVLYQDIVQVNDKMCMQNVTIVEAEWLPRLAENYCYFAPIDDKIDPTFDEATGTIVQSVRTTFGDREWLLGEIDRPLPNNIRVYRYFAQFFLEGRVFPVMAKNVSIMLATPSVVTKTWAKLQDRSEKLVNALIEYDVNMGTKLELHELRGFGEDELHAWLQNAVSVDTFLRKVASASTRDFWEYIQLNKSTMKLVDAVLGIYPRQYEPETLKKYVSMRDDIKQLMASMKASVDKILLKIALEKEKVDLLFHKDMVTAASILKMAPIVDAKNNDGVLNKLLKASSGLTKAFEEYCAGLSESLLIIDGQLELLVDKEKADISPRECVFVARMIGISIDLFASIISAFNTSKSARQAIIRSHFIQGIPSFIENSIHWLENGTLEKFARPAGLCRVDRLKVKRDQLIELGTELFKLIYSDSDTTNFERSRILEQAIFLGEFLFKLNDVMPVMAAVEDLMMTRVCGHEMKKLAEECLAEVQARKAKEEAEDDPASAQNGTSKKKGYVPRTLDEFDDVKKVEIYSMVTDMHDMLPQISSDAIMEVLYHYKFDNEQTLNSLLDTDVLPPKLRKFVAENVWEESESEEDNAEASKPGPSSLLFSLKPVVPKKNAAAAKPAPVAELTPEEKRLKEKKETVERAKNDLISGRVDVSQTKDAMKLQAIKNLLMKRKQGLVDDYSQFQVTCTDGAVLVPMNLGKKKGTQADSTEEKKALKEKFATFAYVMTSEDEYDDDEWSDENEEKAVDKPKETKKPAFEVQRLNEYLPRQKTQDSSDEDEESEIEAAPAVSKTQPSKTKNGADPSRGAPGPSRGGTTASRGGRGGSASKRGGKKGAGKKPAEENDAPMVPKLRKDGYTGGKQRMMKERRKGANKVRGADRKRRGGMF</sequence>
<dbReference type="Gene3D" id="1.10.8.10">
    <property type="entry name" value="DNA helicase RuvA subunit, C-terminal domain"/>
    <property type="match status" value="1"/>
</dbReference>
<feature type="compositionally biased region" description="Basic residues" evidence="8">
    <location>
        <begin position="1808"/>
        <end position="1829"/>
    </location>
</feature>
<comment type="caution">
    <text evidence="12">The sequence shown here is derived from an EMBL/GenBank/DDBJ whole genome shotgun (WGS) entry which is preliminary data.</text>
</comment>
<dbReference type="PANTHER" id="PTHR18934:SF99">
    <property type="entry name" value="ATP-DEPENDENT RNA HELICASE DHX37-RELATED"/>
    <property type="match status" value="1"/>
</dbReference>
<dbReference type="InterPro" id="IPR011545">
    <property type="entry name" value="DEAD/DEAH_box_helicase_dom"/>
</dbReference>
<evidence type="ECO:0000259" key="11">
    <source>
        <dbReference type="PROSITE" id="PS51194"/>
    </source>
</evidence>
<dbReference type="GO" id="GO:0005524">
    <property type="term" value="F:ATP binding"/>
    <property type="evidence" value="ECO:0007669"/>
    <property type="project" value="UniProtKB-KW"/>
</dbReference>
<dbReference type="Pfam" id="PF04408">
    <property type="entry name" value="WHD_HA2"/>
    <property type="match status" value="1"/>
</dbReference>
<evidence type="ECO:0000256" key="7">
    <source>
        <dbReference type="ARBA" id="ARBA00047984"/>
    </source>
</evidence>
<evidence type="ECO:0000259" key="9">
    <source>
        <dbReference type="PROSITE" id="PS51140"/>
    </source>
</evidence>
<dbReference type="CDD" id="cd17982">
    <property type="entry name" value="DEXHc_DHX37"/>
    <property type="match status" value="1"/>
</dbReference>
<dbReference type="Pfam" id="PF07717">
    <property type="entry name" value="OB_NTP_bind"/>
    <property type="match status" value="1"/>
</dbReference>
<evidence type="ECO:0000256" key="8">
    <source>
        <dbReference type="SAM" id="MobiDB-lite"/>
    </source>
</evidence>
<dbReference type="SMART" id="SM00490">
    <property type="entry name" value="HELICc"/>
    <property type="match status" value="1"/>
</dbReference>
<keyword evidence="5" id="KW-0347">Helicase</keyword>
<evidence type="ECO:0000313" key="12">
    <source>
        <dbReference type="EMBL" id="KAK0415277.1"/>
    </source>
</evidence>
<dbReference type="InterPro" id="IPR048333">
    <property type="entry name" value="HA2_WH"/>
</dbReference>
<dbReference type="GO" id="GO:0016787">
    <property type="term" value="F:hydrolase activity"/>
    <property type="evidence" value="ECO:0007669"/>
    <property type="project" value="UniProtKB-KW"/>
</dbReference>
<gene>
    <name evidence="12" type="ORF">QR680_011864</name>
</gene>
<dbReference type="GO" id="GO:0003724">
    <property type="term" value="F:RNA helicase activity"/>
    <property type="evidence" value="ECO:0007669"/>
    <property type="project" value="UniProtKB-EC"/>
</dbReference>
<name>A0AA39LZH1_9BILA</name>
<dbReference type="PROSITE" id="PS51192">
    <property type="entry name" value="HELICASE_ATP_BIND_1"/>
    <property type="match status" value="1"/>
</dbReference>
<dbReference type="PROSITE" id="PS51140">
    <property type="entry name" value="CUE"/>
    <property type="match status" value="1"/>
</dbReference>
<feature type="compositionally biased region" description="Basic and acidic residues" evidence="8">
    <location>
        <begin position="88"/>
        <end position="97"/>
    </location>
</feature>
<keyword evidence="3" id="KW-0547">Nucleotide-binding</keyword>
<dbReference type="InterPro" id="IPR014001">
    <property type="entry name" value="Helicase_ATP-bd"/>
</dbReference>
<feature type="region of interest" description="Disordered" evidence="8">
    <location>
        <begin position="511"/>
        <end position="530"/>
    </location>
</feature>
<dbReference type="Gene3D" id="3.40.50.300">
    <property type="entry name" value="P-loop containing nucleotide triphosphate hydrolases"/>
    <property type="match status" value="2"/>
</dbReference>
<feature type="region of interest" description="Disordered" evidence="8">
    <location>
        <begin position="197"/>
        <end position="241"/>
    </location>
</feature>